<dbReference type="Proteomes" id="UP000323144">
    <property type="component" value="Chromosome"/>
</dbReference>
<dbReference type="Gene3D" id="3.40.50.1000">
    <property type="entry name" value="HAD superfamily/HAD-like"/>
    <property type="match status" value="1"/>
</dbReference>
<evidence type="ECO:0000313" key="2">
    <source>
        <dbReference type="Proteomes" id="UP000323144"/>
    </source>
</evidence>
<dbReference type="GO" id="GO:0005829">
    <property type="term" value="C:cytosol"/>
    <property type="evidence" value="ECO:0007669"/>
    <property type="project" value="TreeGrafter"/>
</dbReference>
<evidence type="ECO:0000313" key="1">
    <source>
        <dbReference type="EMBL" id="QEH61913.1"/>
    </source>
</evidence>
<dbReference type="GO" id="GO:0000287">
    <property type="term" value="F:magnesium ion binding"/>
    <property type="evidence" value="ECO:0007669"/>
    <property type="project" value="TreeGrafter"/>
</dbReference>
<dbReference type="PANTHER" id="PTHR10000:SF8">
    <property type="entry name" value="HAD SUPERFAMILY HYDROLASE-LIKE, TYPE 3"/>
    <property type="match status" value="1"/>
</dbReference>
<dbReference type="NCBIfam" id="TIGR01484">
    <property type="entry name" value="HAD-SF-IIB"/>
    <property type="match status" value="1"/>
</dbReference>
<keyword evidence="2" id="KW-1185">Reference proteome</keyword>
<name>A0A5B9Y547_9MOLU</name>
<dbReference type="EMBL" id="CP043026">
    <property type="protein sequence ID" value="QEH61913.1"/>
    <property type="molecule type" value="Genomic_DNA"/>
</dbReference>
<dbReference type="InterPro" id="IPR023214">
    <property type="entry name" value="HAD_sf"/>
</dbReference>
<dbReference type="InterPro" id="IPR036412">
    <property type="entry name" value="HAD-like_sf"/>
</dbReference>
<keyword evidence="1" id="KW-0378">Hydrolase</keyword>
<dbReference type="RefSeq" id="WP_166508290.1">
    <property type="nucleotide sequence ID" value="NZ_CP043026.1"/>
</dbReference>
<accession>A0A5B9Y547</accession>
<reference evidence="1 2" key="1">
    <citation type="submission" date="2019-08" db="EMBL/GenBank/DDBJ databases">
        <title>Complete genome sequence of Spiroplasma chinense CCH (DSM 19755).</title>
        <authorList>
            <person name="Shen H.-Y."/>
            <person name="Lin Y.-C."/>
            <person name="Chou L."/>
            <person name="Kuo C.-H."/>
        </authorList>
    </citation>
    <scope>NUCLEOTIDE SEQUENCE [LARGE SCALE GENOMIC DNA]</scope>
    <source>
        <strain evidence="1 2">CCH</strain>
    </source>
</reference>
<dbReference type="Pfam" id="PF08282">
    <property type="entry name" value="Hydrolase_3"/>
    <property type="match status" value="1"/>
</dbReference>
<dbReference type="KEGG" id="schi:SCHIN_v1c07180"/>
<dbReference type="Gene3D" id="3.30.1240.10">
    <property type="match status" value="1"/>
</dbReference>
<proteinExistence type="predicted"/>
<gene>
    <name evidence="1" type="ORF">SCHIN_v1c07180</name>
</gene>
<organism evidence="1 2">
    <name type="scientific">Spiroplasma chinense</name>
    <dbReference type="NCBI Taxonomy" id="216932"/>
    <lineage>
        <taxon>Bacteria</taxon>
        <taxon>Bacillati</taxon>
        <taxon>Mycoplasmatota</taxon>
        <taxon>Mollicutes</taxon>
        <taxon>Entomoplasmatales</taxon>
        <taxon>Spiroplasmataceae</taxon>
        <taxon>Spiroplasma</taxon>
    </lineage>
</organism>
<dbReference type="PANTHER" id="PTHR10000">
    <property type="entry name" value="PHOSPHOSERINE PHOSPHATASE"/>
    <property type="match status" value="1"/>
</dbReference>
<sequence>MSEYKKIAATDLDGTIVDRNNKISKTNLELIQNFMDKTNNAFTVVTGRNYFLAEEHVNNLKVTLPVITTNGISVIDPKTKKYIAKNHFSKDEIFKIIEILREGGIGYDLLGDFDAYLTKDSVNCRLFENTKFNLLDSKDVIFNVYENQEELYKNIKEKVNEMPSIYVECSDEQYKQFVLNLLKDLDIEVLEFMYANRIVLEFYKKGSGKDWGLDQLRKFLEIEDKNNVYIFGDEFNDYPMFKEYKNSYAVGNAIEGIKKLAKEVILDFDKDGVGIKLNELIQEFN</sequence>
<dbReference type="AlphaFoldDB" id="A0A5B9Y547"/>
<dbReference type="GO" id="GO:0016791">
    <property type="term" value="F:phosphatase activity"/>
    <property type="evidence" value="ECO:0007669"/>
    <property type="project" value="TreeGrafter"/>
</dbReference>
<dbReference type="InterPro" id="IPR006379">
    <property type="entry name" value="HAD-SF_hydro_IIB"/>
</dbReference>
<dbReference type="SUPFAM" id="SSF56784">
    <property type="entry name" value="HAD-like"/>
    <property type="match status" value="1"/>
</dbReference>
<protein>
    <submittedName>
        <fullName evidence="1">HAD family hydrolase</fullName>
    </submittedName>
</protein>